<dbReference type="EMBL" id="LT629795">
    <property type="protein sequence ID" value="SDU63868.1"/>
    <property type="molecule type" value="Genomic_DNA"/>
</dbReference>
<accession>A0ABY0VYM4</accession>
<name>A0ABY0VYM4_9PSED</name>
<sequence length="195" mass="21658">MTSWDAFYDETERQGPSLLLARAINLAGNLSVARQAVDLGCGAGKEAQQLMQSGWDVLAVDNEPEAITRTIANCSGGHAGMLTTCLSDFECLPALPRSNLIHAGLALPFCRPKSFKQLWNQVLHALEPGGVFVGHFFGPQHGWSTFTHLTFHSELDIRRMCEEMEVNLLRETQIMIQTPSGPLNWHRFDLITQKP</sequence>
<dbReference type="SUPFAM" id="SSF53335">
    <property type="entry name" value="S-adenosyl-L-methionine-dependent methyltransferases"/>
    <property type="match status" value="1"/>
</dbReference>
<dbReference type="Pfam" id="PF13649">
    <property type="entry name" value="Methyltransf_25"/>
    <property type="match status" value="1"/>
</dbReference>
<gene>
    <name evidence="2" type="ORF">SAMN04490201_3363</name>
</gene>
<dbReference type="Gene3D" id="3.40.50.150">
    <property type="entry name" value="Vaccinia Virus protein VP39"/>
    <property type="match status" value="1"/>
</dbReference>
<dbReference type="InterPro" id="IPR029063">
    <property type="entry name" value="SAM-dependent_MTases_sf"/>
</dbReference>
<keyword evidence="2" id="KW-0808">Transferase</keyword>
<organism evidence="2 3">
    <name type="scientific">Pseudomonas psychrophila</name>
    <dbReference type="NCBI Taxonomy" id="122355"/>
    <lineage>
        <taxon>Bacteria</taxon>
        <taxon>Pseudomonadati</taxon>
        <taxon>Pseudomonadota</taxon>
        <taxon>Gammaproteobacteria</taxon>
        <taxon>Pseudomonadales</taxon>
        <taxon>Pseudomonadaceae</taxon>
        <taxon>Pseudomonas</taxon>
    </lineage>
</organism>
<protein>
    <submittedName>
        <fullName evidence="2">Methyltransferase domain-containing protein</fullName>
    </submittedName>
</protein>
<dbReference type="CDD" id="cd02440">
    <property type="entry name" value="AdoMet_MTases"/>
    <property type="match status" value="1"/>
</dbReference>
<dbReference type="GO" id="GO:0032259">
    <property type="term" value="P:methylation"/>
    <property type="evidence" value="ECO:0007669"/>
    <property type="project" value="UniProtKB-KW"/>
</dbReference>
<dbReference type="InterPro" id="IPR041698">
    <property type="entry name" value="Methyltransf_25"/>
</dbReference>
<proteinExistence type="predicted"/>
<evidence type="ECO:0000313" key="2">
    <source>
        <dbReference type="EMBL" id="SDU63868.1"/>
    </source>
</evidence>
<reference evidence="2 3" key="1">
    <citation type="submission" date="2016-10" db="EMBL/GenBank/DDBJ databases">
        <authorList>
            <person name="Varghese N."/>
            <person name="Submissions S."/>
        </authorList>
    </citation>
    <scope>NUCLEOTIDE SEQUENCE [LARGE SCALE GENOMIC DNA]</scope>
    <source>
        <strain evidence="2 3">BS3667</strain>
    </source>
</reference>
<feature type="domain" description="Methyltransferase" evidence="1">
    <location>
        <begin position="37"/>
        <end position="130"/>
    </location>
</feature>
<keyword evidence="2" id="KW-0489">Methyltransferase</keyword>
<evidence type="ECO:0000259" key="1">
    <source>
        <dbReference type="Pfam" id="PF13649"/>
    </source>
</evidence>
<keyword evidence="3" id="KW-1185">Reference proteome</keyword>
<evidence type="ECO:0000313" key="3">
    <source>
        <dbReference type="Proteomes" id="UP000182058"/>
    </source>
</evidence>
<dbReference type="GO" id="GO:0008168">
    <property type="term" value="F:methyltransferase activity"/>
    <property type="evidence" value="ECO:0007669"/>
    <property type="project" value="UniProtKB-KW"/>
</dbReference>
<dbReference type="Proteomes" id="UP000182058">
    <property type="component" value="Chromosome I"/>
</dbReference>